<sequence length="244" mass="27470">MTLLRKPRQLLLALHKPFSFLSPSTDARANKRLAIDLFTPENIAPSAKKFMPKFPLRGLLCAGRLDADSTGLMLWTNDKVLQERIIGPESNVEKEYLVRVTGHERWSEEQRESAVQLLRSGISLDGTPLQRAKARWINAEQLQITLTEGRTRQIRRMCDVIGVKVKKLTRVRIGNYRLGGLESGQWSTVPLFLVFPDAERFEAAKAATEAGRGAAPRGKQRAQDHATYSEDKKAARIVRRVDIG</sequence>
<organism evidence="4">
    <name type="scientific">Chrysotila carterae</name>
    <name type="common">Marine alga</name>
    <name type="synonym">Syracosphaera carterae</name>
    <dbReference type="NCBI Taxonomy" id="13221"/>
    <lineage>
        <taxon>Eukaryota</taxon>
        <taxon>Haptista</taxon>
        <taxon>Haptophyta</taxon>
        <taxon>Prymnesiophyceae</taxon>
        <taxon>Isochrysidales</taxon>
        <taxon>Isochrysidaceae</taxon>
        <taxon>Chrysotila</taxon>
    </lineage>
</organism>
<feature type="region of interest" description="Disordered" evidence="2">
    <location>
        <begin position="208"/>
        <end position="229"/>
    </location>
</feature>
<name>A0A7S4FBP7_CHRCT</name>
<dbReference type="Gene3D" id="3.30.70.1560">
    <property type="entry name" value="Alpha-L RNA-binding motif"/>
    <property type="match status" value="1"/>
</dbReference>
<dbReference type="InterPro" id="IPR006145">
    <property type="entry name" value="PsdUridine_synth_RsuA/RluA"/>
</dbReference>
<evidence type="ECO:0000256" key="1">
    <source>
        <dbReference type="ARBA" id="ARBA00023235"/>
    </source>
</evidence>
<dbReference type="SUPFAM" id="SSF55120">
    <property type="entry name" value="Pseudouridine synthase"/>
    <property type="match status" value="1"/>
</dbReference>
<dbReference type="Gene3D" id="3.30.70.580">
    <property type="entry name" value="Pseudouridine synthase I, catalytic domain, N-terminal subdomain"/>
    <property type="match status" value="1"/>
</dbReference>
<dbReference type="PANTHER" id="PTHR47683">
    <property type="entry name" value="PSEUDOURIDINE SYNTHASE FAMILY PROTEIN-RELATED"/>
    <property type="match status" value="1"/>
</dbReference>
<evidence type="ECO:0000313" key="4">
    <source>
        <dbReference type="EMBL" id="CAE0785614.1"/>
    </source>
</evidence>
<dbReference type="InterPro" id="IPR020094">
    <property type="entry name" value="TruA/RsuA/RluB/E/F_N"/>
</dbReference>
<keyword evidence="1" id="KW-0413">Isomerase</keyword>
<dbReference type="AlphaFoldDB" id="A0A7S4FBP7"/>
<evidence type="ECO:0000256" key="2">
    <source>
        <dbReference type="SAM" id="MobiDB-lite"/>
    </source>
</evidence>
<evidence type="ECO:0000259" key="3">
    <source>
        <dbReference type="Pfam" id="PF00849"/>
    </source>
</evidence>
<dbReference type="GO" id="GO:0001522">
    <property type="term" value="P:pseudouridine synthesis"/>
    <property type="evidence" value="ECO:0007669"/>
    <property type="project" value="InterPro"/>
</dbReference>
<dbReference type="GO" id="GO:0003723">
    <property type="term" value="F:RNA binding"/>
    <property type="evidence" value="ECO:0007669"/>
    <property type="project" value="InterPro"/>
</dbReference>
<dbReference type="PANTHER" id="PTHR47683:SF2">
    <property type="entry name" value="RNA-BINDING S4 DOMAIN-CONTAINING PROTEIN"/>
    <property type="match status" value="1"/>
</dbReference>
<dbReference type="NCBIfam" id="TIGR00093">
    <property type="entry name" value="pseudouridine synthase"/>
    <property type="match status" value="1"/>
</dbReference>
<feature type="domain" description="Pseudouridine synthase RsuA/RluA-like" evidence="3">
    <location>
        <begin position="59"/>
        <end position="158"/>
    </location>
</feature>
<proteinExistence type="predicted"/>
<dbReference type="InterPro" id="IPR050343">
    <property type="entry name" value="RsuA_PseudoU_synthase"/>
</dbReference>
<reference evidence="4" key="1">
    <citation type="submission" date="2021-01" db="EMBL/GenBank/DDBJ databases">
        <authorList>
            <person name="Corre E."/>
            <person name="Pelletier E."/>
            <person name="Niang G."/>
            <person name="Scheremetjew M."/>
            <person name="Finn R."/>
            <person name="Kale V."/>
            <person name="Holt S."/>
            <person name="Cochrane G."/>
            <person name="Meng A."/>
            <person name="Brown T."/>
            <person name="Cohen L."/>
        </authorList>
    </citation>
    <scope>NUCLEOTIDE SEQUENCE</scope>
    <source>
        <strain evidence="4">CCMP645</strain>
    </source>
</reference>
<feature type="compositionally biased region" description="Low complexity" evidence="2">
    <location>
        <begin position="208"/>
        <end position="217"/>
    </location>
</feature>
<gene>
    <name evidence="4" type="ORF">PCAR00345_LOCUS38322</name>
</gene>
<dbReference type="InterPro" id="IPR042092">
    <property type="entry name" value="PsdUridine_s_RsuA/RluB/E/F_cat"/>
</dbReference>
<dbReference type="InterPro" id="IPR020103">
    <property type="entry name" value="PsdUridine_synth_cat_dom_sf"/>
</dbReference>
<dbReference type="InterPro" id="IPR000748">
    <property type="entry name" value="PsdUridine_synth_RsuA/RluB/E/F"/>
</dbReference>
<dbReference type="EMBL" id="HBIZ01061842">
    <property type="protein sequence ID" value="CAE0785614.1"/>
    <property type="molecule type" value="Transcribed_RNA"/>
</dbReference>
<dbReference type="Pfam" id="PF00849">
    <property type="entry name" value="PseudoU_synth_2"/>
    <property type="match status" value="1"/>
</dbReference>
<protein>
    <recommendedName>
        <fullName evidence="3">Pseudouridine synthase RsuA/RluA-like domain-containing protein</fullName>
    </recommendedName>
</protein>
<dbReference type="GO" id="GO:0009982">
    <property type="term" value="F:pseudouridine synthase activity"/>
    <property type="evidence" value="ECO:0007669"/>
    <property type="project" value="InterPro"/>
</dbReference>
<accession>A0A7S4FBP7</accession>